<dbReference type="AlphaFoldDB" id="B5EW78"/>
<accession>B5EW78</accession>
<proteinExistence type="predicted"/>
<gene>
    <name evidence="2" type="ordered locus">VFMJ11_B0135</name>
</gene>
<dbReference type="Proteomes" id="UP000001857">
    <property type="component" value="Plasmid pMJ100"/>
</dbReference>
<name>B5EW78_ALIFM</name>
<evidence type="ECO:0000256" key="1">
    <source>
        <dbReference type="SAM" id="Phobius"/>
    </source>
</evidence>
<dbReference type="HOGENOM" id="CLU_1481389_0_0_6"/>
<keyword evidence="1" id="KW-0812">Transmembrane</keyword>
<feature type="transmembrane region" description="Helical" evidence="1">
    <location>
        <begin position="34"/>
        <end position="63"/>
    </location>
</feature>
<evidence type="ECO:0000313" key="2">
    <source>
        <dbReference type="EMBL" id="ACH64623.1"/>
    </source>
</evidence>
<feature type="transmembrane region" description="Helical" evidence="1">
    <location>
        <begin position="119"/>
        <end position="140"/>
    </location>
</feature>
<dbReference type="RefSeq" id="WP_012534406.1">
    <property type="nucleotide sequence ID" value="NC_011185.1"/>
</dbReference>
<keyword evidence="1" id="KW-0472">Membrane</keyword>
<protein>
    <submittedName>
        <fullName evidence="2">Uncharacterized protein</fullName>
    </submittedName>
</protein>
<feature type="transmembrane region" description="Helical" evidence="1">
    <location>
        <begin position="84"/>
        <end position="107"/>
    </location>
</feature>
<sequence length="182" mass="20974">MASLDATHSKKEGTLSTRPSKFSEWFYSPSKTFVYAYMFIVATSIFVSGILFIILGISSLLYARKLRKREKEDVLNLMRDYLSAIGKLCIRFVIVTTFFAFIMFSLMNSTQIPQSIVNNSIYLIPIPIILLLLTFILNAVRMHRELPPLTRLIDPILCFISWIIRFSKKQISEICAEFKAKN</sequence>
<keyword evidence="1" id="KW-1133">Transmembrane helix</keyword>
<reference evidence="2 3" key="2">
    <citation type="journal article" date="2009" name="Nature">
        <title>A single regulatory gene is sufficient to alter bacterial host range.</title>
        <authorList>
            <person name="Mandel M.J."/>
            <person name="Wollenberg M.S."/>
            <person name="Stabb E.V."/>
            <person name="Visick K.L."/>
            <person name="Ruby E.G."/>
        </authorList>
    </citation>
    <scope>NUCLEOTIDE SEQUENCE [LARGE SCALE GENOMIC DNA]</scope>
    <source>
        <strain evidence="2 3">MJ11</strain>
    </source>
</reference>
<evidence type="ECO:0000313" key="3">
    <source>
        <dbReference type="Proteomes" id="UP000001857"/>
    </source>
</evidence>
<organism evidence="2 3">
    <name type="scientific">Aliivibrio fischeri (strain MJ11)</name>
    <name type="common">Vibrio fischeri</name>
    <dbReference type="NCBI Taxonomy" id="388396"/>
    <lineage>
        <taxon>Bacteria</taxon>
        <taxon>Pseudomonadati</taxon>
        <taxon>Pseudomonadota</taxon>
        <taxon>Gammaproteobacteria</taxon>
        <taxon>Vibrionales</taxon>
        <taxon>Vibrionaceae</taxon>
        <taxon>Aliivibrio</taxon>
    </lineage>
</organism>
<geneLocation type="plasmid" evidence="2 3">
    <name>pMJ100</name>
</geneLocation>
<dbReference type="EMBL" id="CP001134">
    <property type="protein sequence ID" value="ACH64623.1"/>
    <property type="molecule type" value="Genomic_DNA"/>
</dbReference>
<reference evidence="3" key="1">
    <citation type="submission" date="2008-08" db="EMBL/GenBank/DDBJ databases">
        <title>Complete sequence of Vibrio fischeri strain MJ11.</title>
        <authorList>
            <person name="Mandel M.J."/>
            <person name="Stabb E.V."/>
            <person name="Ruby E.G."/>
            <person name="Ferriera S."/>
            <person name="Johnson J."/>
            <person name="Kravitz S."/>
            <person name="Beeson K."/>
            <person name="Sutton G."/>
            <person name="Rogers Y.-H."/>
            <person name="Friedman R."/>
            <person name="Frazier M."/>
            <person name="Venter J.C."/>
        </authorList>
    </citation>
    <scope>NUCLEOTIDE SEQUENCE [LARGE SCALE GENOMIC DNA]</scope>
    <source>
        <strain evidence="3">MJ11</strain>
        <plasmid evidence="3">pMJ100</plasmid>
    </source>
</reference>
<keyword evidence="2" id="KW-0614">Plasmid</keyword>
<dbReference type="KEGG" id="vfm:VFMJ11_B0135"/>